<feature type="transmembrane region" description="Helical" evidence="1">
    <location>
        <begin position="29"/>
        <end position="47"/>
    </location>
</feature>
<sequence length="103" mass="12199">MAQSEFYTDLSKYETRMFNGLVTNQQFKLGLKALPICAAIVVVEIFVPPLLRHFTAFILATFFLLPIMLKWVGYWPKIKRSLDFYFIVKERRFRSTEKNKGRN</sequence>
<dbReference type="EMBL" id="DF968086">
    <property type="protein sequence ID" value="GAP04826.1"/>
    <property type="molecule type" value="Genomic_DNA"/>
</dbReference>
<proteinExistence type="predicted"/>
<keyword evidence="1" id="KW-0472">Membrane</keyword>
<dbReference type="STRING" id="709323.GCA_001047135_01390"/>
<dbReference type="AlphaFoldDB" id="A0A3F3H383"/>
<evidence type="ECO:0000256" key="1">
    <source>
        <dbReference type="SAM" id="Phobius"/>
    </source>
</evidence>
<dbReference type="RefSeq" id="WP_059394171.1">
    <property type="nucleotide sequence ID" value="NZ_DF968086.1"/>
</dbReference>
<evidence type="ECO:0008006" key="3">
    <source>
        <dbReference type="Google" id="ProtNLM"/>
    </source>
</evidence>
<keyword evidence="1" id="KW-0812">Transmembrane</keyword>
<dbReference type="Proteomes" id="UP000064514">
    <property type="component" value="Unassembled WGS sequence"/>
</dbReference>
<keyword evidence="1" id="KW-1133">Transmembrane helix</keyword>
<protein>
    <recommendedName>
        <fullName evidence="3">PrgI family protein</fullName>
    </recommendedName>
</protein>
<accession>A0A3F3H383</accession>
<feature type="transmembrane region" description="Helical" evidence="1">
    <location>
        <begin position="53"/>
        <end position="72"/>
    </location>
</feature>
<organism evidence="2">
    <name type="scientific">Fructobacillus tropaeoli</name>
    <dbReference type="NCBI Taxonomy" id="709323"/>
    <lineage>
        <taxon>Bacteria</taxon>
        <taxon>Bacillati</taxon>
        <taxon>Bacillota</taxon>
        <taxon>Bacilli</taxon>
        <taxon>Lactobacillales</taxon>
        <taxon>Lactobacillaceae</taxon>
        <taxon>Fructobacillus</taxon>
    </lineage>
</organism>
<evidence type="ECO:0000313" key="2">
    <source>
        <dbReference type="EMBL" id="GAP04826.1"/>
    </source>
</evidence>
<gene>
    <name evidence="2" type="ORF">FTRO_0090270</name>
</gene>
<name>A0A3F3H383_9LACO</name>
<reference evidence="2" key="1">
    <citation type="journal article" date="2015" name="BMC Genomics">
        <title>Comparative genomics of Fructobacillus spp. and Leuconostoc spp. reveals niche-specific evolution of Fructobacillus spp.</title>
        <authorList>
            <person name="Endo A."/>
            <person name="Tanizawa Y."/>
            <person name="Tanaka N."/>
            <person name="Maeno S."/>
            <person name="Kumar H."/>
            <person name="Shiwa Y."/>
            <person name="Okada S."/>
            <person name="Yoshikawa H."/>
            <person name="Dicks L."/>
            <person name="Nakagawa J."/>
            <person name="Arita M."/>
        </authorList>
    </citation>
    <scope>NUCLEOTIDE SEQUENCE [LARGE SCALE GENOMIC DNA]</scope>
    <source>
        <strain evidence="2">F214-1</strain>
    </source>
</reference>